<reference evidence="2" key="1">
    <citation type="journal article" date="2021" name="Proc. Natl. Acad. Sci. U.S.A.">
        <title>A Catalog of Tens of Thousands of Viruses from Human Metagenomes Reveals Hidden Associations with Chronic Diseases.</title>
        <authorList>
            <person name="Tisza M.J."/>
            <person name="Buck C.B."/>
        </authorList>
    </citation>
    <scope>NUCLEOTIDE SEQUENCE</scope>
    <source>
        <strain evidence="2">Ct3R43</strain>
    </source>
</reference>
<sequence>MIEAANKIASDKLHRIEQEHNNELRRENAELRAMVRALLTAHTVEVEIEHGRAKFYDAAILD</sequence>
<evidence type="ECO:0000256" key="1">
    <source>
        <dbReference type="SAM" id="Coils"/>
    </source>
</evidence>
<proteinExistence type="predicted"/>
<dbReference type="EMBL" id="BK016262">
    <property type="protein sequence ID" value="DAG05650.1"/>
    <property type="molecule type" value="Genomic_DNA"/>
</dbReference>
<protein>
    <submittedName>
        <fullName evidence="2">Uncharacterized protein</fullName>
    </submittedName>
</protein>
<feature type="coiled-coil region" evidence="1">
    <location>
        <begin position="14"/>
        <end position="41"/>
    </location>
</feature>
<organism evidence="2">
    <name type="scientific">Siphoviridae sp. ct3R43</name>
    <dbReference type="NCBI Taxonomy" id="2825321"/>
    <lineage>
        <taxon>Viruses</taxon>
        <taxon>Duplodnaviria</taxon>
        <taxon>Heunggongvirae</taxon>
        <taxon>Uroviricota</taxon>
        <taxon>Caudoviricetes</taxon>
    </lineage>
</organism>
<accession>A0A8S5VFW5</accession>
<evidence type="ECO:0000313" key="2">
    <source>
        <dbReference type="EMBL" id="DAG05650.1"/>
    </source>
</evidence>
<name>A0A8S5VFW5_9CAUD</name>
<keyword evidence="1" id="KW-0175">Coiled coil</keyword>